<name>A0A1D9FW25_MOOP1</name>
<organism evidence="1 2">
    <name type="scientific">Moorena producens (strain JHB)</name>
    <dbReference type="NCBI Taxonomy" id="1454205"/>
    <lineage>
        <taxon>Bacteria</taxon>
        <taxon>Bacillati</taxon>
        <taxon>Cyanobacteriota</taxon>
        <taxon>Cyanophyceae</taxon>
        <taxon>Coleofasciculales</taxon>
        <taxon>Coleofasciculaceae</taxon>
        <taxon>Moorena</taxon>
    </lineage>
</organism>
<dbReference type="EMBL" id="CP017708">
    <property type="protein sequence ID" value="AOY79579.1"/>
    <property type="molecule type" value="Genomic_DNA"/>
</dbReference>
<dbReference type="AlphaFoldDB" id="A0A1D9FW25"/>
<gene>
    <name evidence="1" type="ORF">BJP36_06250</name>
</gene>
<protein>
    <submittedName>
        <fullName evidence="1">Uncharacterized protein</fullName>
    </submittedName>
</protein>
<dbReference type="Proteomes" id="UP000176944">
    <property type="component" value="Chromosome"/>
</dbReference>
<evidence type="ECO:0000313" key="2">
    <source>
        <dbReference type="Proteomes" id="UP000176944"/>
    </source>
</evidence>
<sequence length="83" mass="9010">MGSVQNFWILGNREQRITGTGSSDAALYFINSCLLPLALLLGNSGSPEQGAKVVGHAYWQSQTLLEVRTELEGSAVFRSQLLI</sequence>
<accession>A0A1D9FW25</accession>
<proteinExistence type="predicted"/>
<evidence type="ECO:0000313" key="1">
    <source>
        <dbReference type="EMBL" id="AOY79579.1"/>
    </source>
</evidence>
<reference evidence="2" key="1">
    <citation type="submission" date="2016-10" db="EMBL/GenBank/DDBJ databases">
        <title>Comparative genomics uncovers the prolific and rare metabolic potential of the cyanobacterial genus Moorea.</title>
        <authorList>
            <person name="Leao T."/>
            <person name="Castelao G."/>
            <person name="Korobeynikov A."/>
            <person name="Monroe E.A."/>
            <person name="Podell S."/>
            <person name="Glukhov E."/>
            <person name="Allen E."/>
            <person name="Gerwick W.H."/>
            <person name="Gerwick L."/>
        </authorList>
    </citation>
    <scope>NUCLEOTIDE SEQUENCE [LARGE SCALE GENOMIC DNA]</scope>
    <source>
        <strain evidence="2">JHB</strain>
    </source>
</reference>